<dbReference type="InterPro" id="IPR008979">
    <property type="entry name" value="Galactose-bd-like_sf"/>
</dbReference>
<protein>
    <recommendedName>
        <fullName evidence="3">Dockerin domain-containing protein</fullName>
    </recommendedName>
</protein>
<keyword evidence="2" id="KW-1185">Reference proteome</keyword>
<accession>A0ABU3SWJ6</accession>
<name>A0ABU3SWJ6_9ALTE</name>
<dbReference type="Proteomes" id="UP001247805">
    <property type="component" value="Unassembled WGS sequence"/>
</dbReference>
<comment type="caution">
    <text evidence="1">The sequence shown here is derived from an EMBL/GenBank/DDBJ whole genome shotgun (WGS) entry which is preliminary data.</text>
</comment>
<dbReference type="SUPFAM" id="SSF49785">
    <property type="entry name" value="Galactose-binding domain-like"/>
    <property type="match status" value="1"/>
</dbReference>
<proteinExistence type="predicted"/>
<dbReference type="PROSITE" id="PS00018">
    <property type="entry name" value="EF_HAND_1"/>
    <property type="match status" value="2"/>
</dbReference>
<sequence>MGRLPSEFCSKRYIPISNFTWRTIGDAAGIQVSLRDASEQVVYSKSISAPATGGWETYAPLNIGNDIEITETGLYTLRIESVGADGYWQWNADSYTLIKTADEEVEVLGSLTLDDASKYLSTSYTVGESIAVTANYHAGTNHTVTGAQGGVKFFLREMKADWSAVVSDVLAYDPSATGQESGTASANLSLTGLTPSADLPDGNFYFLYAVFDSTDGTTYKIGGVQPISIVAAAEPVIGDLDGDGILSQEDMSLFRATLGSSQGDDNYNTAADLDNDGSITRNDYRLFAIAYRNQ</sequence>
<dbReference type="SUPFAM" id="SSF63446">
    <property type="entry name" value="Type I dockerin domain"/>
    <property type="match status" value="1"/>
</dbReference>
<dbReference type="InterPro" id="IPR002105">
    <property type="entry name" value="Dockerin_1_rpt"/>
</dbReference>
<gene>
    <name evidence="1" type="ORF">RS130_10890</name>
</gene>
<reference evidence="1 2" key="1">
    <citation type="submission" date="2023-10" db="EMBL/GenBank/DDBJ databases">
        <title>Glaciecola aquimarina strain GGW-M5 nov., isolated from a coastal seawater.</title>
        <authorList>
            <person name="Bayburt H."/>
            <person name="Kim J.M."/>
            <person name="Choi B.J."/>
            <person name="Jeon C.O."/>
        </authorList>
    </citation>
    <scope>NUCLEOTIDE SEQUENCE [LARGE SCALE GENOMIC DNA]</scope>
    <source>
        <strain evidence="1 2">KCTC 32108</strain>
    </source>
</reference>
<dbReference type="InterPro" id="IPR018247">
    <property type="entry name" value="EF_Hand_1_Ca_BS"/>
</dbReference>
<evidence type="ECO:0000313" key="2">
    <source>
        <dbReference type="Proteomes" id="UP001247805"/>
    </source>
</evidence>
<dbReference type="InterPro" id="IPR036439">
    <property type="entry name" value="Dockerin_dom_sf"/>
</dbReference>
<dbReference type="Pfam" id="PF00404">
    <property type="entry name" value="Dockerin_1"/>
    <property type="match status" value="1"/>
</dbReference>
<evidence type="ECO:0008006" key="3">
    <source>
        <dbReference type="Google" id="ProtNLM"/>
    </source>
</evidence>
<organism evidence="1 2">
    <name type="scientific">Paraglaciecola aquimarina</name>
    <dbReference type="NCBI Taxonomy" id="1235557"/>
    <lineage>
        <taxon>Bacteria</taxon>
        <taxon>Pseudomonadati</taxon>
        <taxon>Pseudomonadota</taxon>
        <taxon>Gammaproteobacteria</taxon>
        <taxon>Alteromonadales</taxon>
        <taxon>Alteromonadaceae</taxon>
        <taxon>Paraglaciecola</taxon>
    </lineage>
</organism>
<dbReference type="Gene3D" id="2.60.120.260">
    <property type="entry name" value="Galactose-binding domain-like"/>
    <property type="match status" value="1"/>
</dbReference>
<evidence type="ECO:0000313" key="1">
    <source>
        <dbReference type="EMBL" id="MDU0354371.1"/>
    </source>
</evidence>
<dbReference type="Gene3D" id="1.10.1330.10">
    <property type="entry name" value="Dockerin domain"/>
    <property type="match status" value="1"/>
</dbReference>
<dbReference type="EMBL" id="JAWDIO010000002">
    <property type="protein sequence ID" value="MDU0354371.1"/>
    <property type="molecule type" value="Genomic_DNA"/>
</dbReference>
<dbReference type="RefSeq" id="WP_316025978.1">
    <property type="nucleotide sequence ID" value="NZ_JAWDIO010000002.1"/>
</dbReference>